<evidence type="ECO:0000313" key="3">
    <source>
        <dbReference type="EMBL" id="PWL03753.1"/>
    </source>
</evidence>
<feature type="compositionally biased region" description="Low complexity" evidence="1">
    <location>
        <begin position="160"/>
        <end position="220"/>
    </location>
</feature>
<dbReference type="GO" id="GO:0016787">
    <property type="term" value="F:hydrolase activity"/>
    <property type="evidence" value="ECO:0007669"/>
    <property type="project" value="UniProtKB-KW"/>
</dbReference>
<proteinExistence type="predicted"/>
<dbReference type="InterPro" id="IPR025112">
    <property type="entry name" value="PCMD"/>
</dbReference>
<dbReference type="Pfam" id="PF13201">
    <property type="entry name" value="PCMD"/>
    <property type="match status" value="1"/>
</dbReference>
<feature type="region of interest" description="Disordered" evidence="1">
    <location>
        <begin position="151"/>
        <end position="222"/>
    </location>
</feature>
<evidence type="ECO:0000259" key="2">
    <source>
        <dbReference type="Pfam" id="PF13201"/>
    </source>
</evidence>
<keyword evidence="4" id="KW-1185">Reference proteome</keyword>
<gene>
    <name evidence="3" type="ORF">B0H50_10345</name>
</gene>
<evidence type="ECO:0000313" key="4">
    <source>
        <dbReference type="Proteomes" id="UP000245523"/>
    </source>
</evidence>
<keyword evidence="3" id="KW-0378">Hydrolase</keyword>
<reference evidence="3 4" key="1">
    <citation type="submission" date="2018-05" db="EMBL/GenBank/DDBJ databases">
        <title>Animal gut microbial communities from fecal samples from Wisconsin, USA.</title>
        <authorList>
            <person name="Neumann A."/>
        </authorList>
    </citation>
    <scope>NUCLEOTIDE SEQUENCE [LARGE SCALE GENOMIC DNA]</scope>
    <source>
        <strain evidence="3 4">UWS4</strain>
    </source>
</reference>
<sequence length="560" mass="60832">MKYLLGILAFCIFACTADYDTFGTSDYRVLNDLSFREQVSAPAVYSSEHRLEFDLQEIPDSLETWDSLTIDDIDVSHFATMHLVESRFSEFPQDSLELDSLADSVAYAEKPLREGEKIRLPAGHVIYMLVVSESKKKSIWKLEFRVPEKVSSSSDEESSSSESVSSSSEKNSGEISSSSFVGKSSASEKSSSSKISENSSSSEATPNSSSAEVLSSSSAEPLDESAPQILSLSIAGKKAEIDLERFAIHVDSLEFRTDLSKLKLSELTLSEGAMANVKVGESYDFGYGVAVTVTGKNGKTTTYQVKAGYQIPGSNFNIWKNSDVVPDTLWNNANTILTTTEKYTSGSMIGAKITTGKVVGKVASGSLYTADFNPKEVATLAMADASKWPDGNELLDFGKPFGARPEMMEVKFSYTGKGDSCEMYILLENRTGNKNINRKASDVNKLIASAWYRSTTADNSGRVNPDVVSISPADKNGMRTLLLKLHYGVPLSGSAIEKTAIFRTTLQSKESVAINNSLVQGTGEEPVTHVRIVFASSADGNHYKGVKDATLIIDSVRLIY</sequence>
<dbReference type="Proteomes" id="UP000245523">
    <property type="component" value="Unassembled WGS sequence"/>
</dbReference>
<feature type="domain" description="Putative carbohydrate metabolism" evidence="2">
    <location>
        <begin position="337"/>
        <end position="559"/>
    </location>
</feature>
<comment type="caution">
    <text evidence="3">The sequence shown here is derived from an EMBL/GenBank/DDBJ whole genome shotgun (WGS) entry which is preliminary data.</text>
</comment>
<dbReference type="EMBL" id="QGHD01000003">
    <property type="protein sequence ID" value="PWL03753.1"/>
    <property type="molecule type" value="Genomic_DNA"/>
</dbReference>
<dbReference type="Gene3D" id="2.60.120.890">
    <property type="entry name" value="BT2081, beta-jelly-roll domain"/>
    <property type="match status" value="1"/>
</dbReference>
<name>A0ABX5LR50_9BACT</name>
<accession>A0ABX5LR50</accession>
<protein>
    <submittedName>
        <fullName evidence="3">Glycosyl hydrolase or carbohydrate binding protein</fullName>
    </submittedName>
</protein>
<dbReference type="InterPro" id="IPR038653">
    <property type="entry name" value="Put_CMD_sf"/>
</dbReference>
<organism evidence="3 4">
    <name type="scientific">Hallerella porci</name>
    <dbReference type="NCBI Taxonomy" id="1945871"/>
    <lineage>
        <taxon>Bacteria</taxon>
        <taxon>Pseudomonadati</taxon>
        <taxon>Fibrobacterota</taxon>
        <taxon>Fibrobacteria</taxon>
        <taxon>Fibrobacterales</taxon>
        <taxon>Fibrobacteraceae</taxon>
        <taxon>Hallerella</taxon>
    </lineage>
</organism>
<dbReference type="RefSeq" id="WP_109587206.1">
    <property type="nucleotide sequence ID" value="NZ_JAXEIU010000023.1"/>
</dbReference>
<evidence type="ECO:0000256" key="1">
    <source>
        <dbReference type="SAM" id="MobiDB-lite"/>
    </source>
</evidence>